<sequence length="398" mass="45190">MKKLRIAFYTDDYPPITAGTTSYVMQMRKELERRGHEVFIITAGDSKTAEFAKNDPHVIVLRGPKFIDGKHTVAVDVVTLLRALNGKKFDIVHSHSPFLMGFLAVIYSKVTGSKLVSTFHTYLFHKKALSKYISYTLPFLSSNRVLLKISKLFMVGYLRVYYFLSDKVVAPSRFVRRLLRRNGISNTEVVENGVKVAKGMEISKREARKHLNLSLKSRFLLYLGRVDDEKNLDFLLNSAKKLGEKGFKIIIAGSGHKRKQYIKMSEEMKLTNVYFPGFIKDKDKKYYYRAADVFCNPSTFDTAGLADIEAMSFNLPILVPKTGAQSEFVRAGPSGEVFEISDVSDFVDKAVKIAENRRKYNPRAVAKAYSISKSADKLILLYKHLLSSKNNSNAWVTR</sequence>
<accession>A0A8T3UZF0</accession>
<comment type="caution">
    <text evidence="3">The sequence shown here is derived from an EMBL/GenBank/DDBJ whole genome shotgun (WGS) entry which is preliminary data.</text>
</comment>
<evidence type="ECO:0000313" key="4">
    <source>
        <dbReference type="Proteomes" id="UP000763484"/>
    </source>
</evidence>
<protein>
    <submittedName>
        <fullName evidence="3">Glycosyltransferase</fullName>
    </submittedName>
</protein>
<dbReference type="PANTHER" id="PTHR45947:SF3">
    <property type="entry name" value="SULFOQUINOVOSYL TRANSFERASE SQD2"/>
    <property type="match status" value="1"/>
</dbReference>
<dbReference type="SUPFAM" id="SSF53756">
    <property type="entry name" value="UDP-Glycosyltransferase/glycogen phosphorylase"/>
    <property type="match status" value="1"/>
</dbReference>
<dbReference type="InterPro" id="IPR050194">
    <property type="entry name" value="Glycosyltransferase_grp1"/>
</dbReference>
<gene>
    <name evidence="3" type="ORF">IHE50_01615</name>
</gene>
<dbReference type="Gene3D" id="3.40.50.2000">
    <property type="entry name" value="Glycogen Phosphorylase B"/>
    <property type="match status" value="2"/>
</dbReference>
<reference evidence="3 4" key="1">
    <citation type="submission" date="2020-09" db="EMBL/GenBank/DDBJ databases">
        <title>Genomic characterization of a novel Parvarchaeota family in acid mine drainage sediments.</title>
        <authorList>
            <person name="Luo Z.-H."/>
        </authorList>
    </citation>
    <scope>NUCLEOTIDE SEQUENCE [LARGE SCALE GENOMIC DNA]</scope>
    <source>
        <strain evidence="3">TL1-5_bins.178</strain>
    </source>
</reference>
<dbReference type="Proteomes" id="UP000763484">
    <property type="component" value="Unassembled WGS sequence"/>
</dbReference>
<evidence type="ECO:0000259" key="2">
    <source>
        <dbReference type="Pfam" id="PF13439"/>
    </source>
</evidence>
<dbReference type="InterPro" id="IPR001296">
    <property type="entry name" value="Glyco_trans_1"/>
</dbReference>
<dbReference type="InterPro" id="IPR028098">
    <property type="entry name" value="Glyco_trans_4-like_N"/>
</dbReference>
<organism evidence="3 4">
    <name type="scientific">Candidatus Acidifodinimicrobium mancum</name>
    <dbReference type="NCBI Taxonomy" id="2898728"/>
    <lineage>
        <taxon>Archaea</taxon>
        <taxon>Candidatus Parvarchaeota</taxon>
        <taxon>Candidatus Acidifodinimicrobiaceae</taxon>
        <taxon>Candidatus Acidifodinimicrobium</taxon>
    </lineage>
</organism>
<dbReference type="GO" id="GO:0016757">
    <property type="term" value="F:glycosyltransferase activity"/>
    <property type="evidence" value="ECO:0007669"/>
    <property type="project" value="InterPro"/>
</dbReference>
<name>A0A8T3UZF0_9ARCH</name>
<dbReference type="AlphaFoldDB" id="A0A8T3UZF0"/>
<proteinExistence type="predicted"/>
<dbReference type="PANTHER" id="PTHR45947">
    <property type="entry name" value="SULFOQUINOVOSYL TRANSFERASE SQD2"/>
    <property type="match status" value="1"/>
</dbReference>
<evidence type="ECO:0000313" key="3">
    <source>
        <dbReference type="EMBL" id="MBE5728095.1"/>
    </source>
</evidence>
<dbReference type="EMBL" id="JADFAQ010000022">
    <property type="protein sequence ID" value="MBE5728095.1"/>
    <property type="molecule type" value="Genomic_DNA"/>
</dbReference>
<feature type="domain" description="Glycosyl transferase family 1" evidence="1">
    <location>
        <begin position="204"/>
        <end position="360"/>
    </location>
</feature>
<evidence type="ECO:0000259" key="1">
    <source>
        <dbReference type="Pfam" id="PF00534"/>
    </source>
</evidence>
<feature type="domain" description="Glycosyltransferase subfamily 4-like N-terminal" evidence="2">
    <location>
        <begin position="19"/>
        <end position="196"/>
    </location>
</feature>
<dbReference type="Pfam" id="PF13439">
    <property type="entry name" value="Glyco_transf_4"/>
    <property type="match status" value="1"/>
</dbReference>
<dbReference type="Pfam" id="PF00534">
    <property type="entry name" value="Glycos_transf_1"/>
    <property type="match status" value="1"/>
</dbReference>